<dbReference type="EMBL" id="MU970096">
    <property type="protein sequence ID" value="KAK9321553.1"/>
    <property type="molecule type" value="Genomic_DNA"/>
</dbReference>
<name>A0ACC3TK40_9ASCO</name>
<gene>
    <name evidence="1" type="ORF">V1517DRAFT_362787</name>
</gene>
<dbReference type="Proteomes" id="UP001489719">
    <property type="component" value="Unassembled WGS sequence"/>
</dbReference>
<reference evidence="2" key="1">
    <citation type="journal article" date="2024" name="Front. Bioeng. Biotechnol.">
        <title>Genome-scale model development and genomic sequencing of the oleaginous clade Lipomyces.</title>
        <authorList>
            <person name="Czajka J.J."/>
            <person name="Han Y."/>
            <person name="Kim J."/>
            <person name="Mondo S.J."/>
            <person name="Hofstad B.A."/>
            <person name="Robles A."/>
            <person name="Haridas S."/>
            <person name="Riley R."/>
            <person name="LaButti K."/>
            <person name="Pangilinan J."/>
            <person name="Andreopoulos W."/>
            <person name="Lipzen A."/>
            <person name="Yan J."/>
            <person name="Wang M."/>
            <person name="Ng V."/>
            <person name="Grigoriev I.V."/>
            <person name="Spatafora J.W."/>
            <person name="Magnuson J.K."/>
            <person name="Baker S.E."/>
            <person name="Pomraning K.R."/>
        </authorList>
    </citation>
    <scope>NUCLEOTIDE SEQUENCE [LARGE SCALE GENOMIC DNA]</scope>
    <source>
        <strain evidence="2">CBS 10300</strain>
    </source>
</reference>
<sequence length="161" mass="17863">MVNYRTPTSDSASDNEDMSDPANISTNDNLPPWLQSFLHVQQDTVNTQQQMLQLIQQQGRRLDHMASFKLCSGAKFKSKSGSPAQADRADAKCPGPKLPDPDKFTAEDLPLFPQFLGKLQAKLEIDAAAIGAGRDHVWYCFNRLDGKCQIGQKNVLTLKTK</sequence>
<keyword evidence="2" id="KW-1185">Reference proteome</keyword>
<evidence type="ECO:0000313" key="2">
    <source>
        <dbReference type="Proteomes" id="UP001489719"/>
    </source>
</evidence>
<organism evidence="1 2">
    <name type="scientific">Lipomyces orientalis</name>
    <dbReference type="NCBI Taxonomy" id="1233043"/>
    <lineage>
        <taxon>Eukaryota</taxon>
        <taxon>Fungi</taxon>
        <taxon>Dikarya</taxon>
        <taxon>Ascomycota</taxon>
        <taxon>Saccharomycotina</taxon>
        <taxon>Lipomycetes</taxon>
        <taxon>Lipomycetales</taxon>
        <taxon>Lipomycetaceae</taxon>
        <taxon>Lipomyces</taxon>
    </lineage>
</organism>
<protein>
    <submittedName>
        <fullName evidence="1">Uncharacterized protein</fullName>
    </submittedName>
</protein>
<accession>A0ACC3TK40</accession>
<comment type="caution">
    <text evidence="1">The sequence shown here is derived from an EMBL/GenBank/DDBJ whole genome shotgun (WGS) entry which is preliminary data.</text>
</comment>
<evidence type="ECO:0000313" key="1">
    <source>
        <dbReference type="EMBL" id="KAK9321553.1"/>
    </source>
</evidence>
<proteinExistence type="predicted"/>